<evidence type="ECO:0000256" key="2">
    <source>
        <dbReference type="ARBA" id="ARBA00022771"/>
    </source>
</evidence>
<dbReference type="Pfam" id="PF13923">
    <property type="entry name" value="zf-C3HC4_2"/>
    <property type="match status" value="1"/>
</dbReference>
<name>A0A8C5ISZ9_JUNHY</name>
<evidence type="ECO:0000313" key="6">
    <source>
        <dbReference type="Ensembl" id="ENSJHYP00000008560.1"/>
    </source>
</evidence>
<dbReference type="InterPro" id="IPR013083">
    <property type="entry name" value="Znf_RING/FYVE/PHD"/>
</dbReference>
<keyword evidence="3" id="KW-0862">Zinc</keyword>
<evidence type="ECO:0000256" key="1">
    <source>
        <dbReference type="ARBA" id="ARBA00022723"/>
    </source>
</evidence>
<dbReference type="PROSITE" id="PS50089">
    <property type="entry name" value="ZF_RING_2"/>
    <property type="match status" value="1"/>
</dbReference>
<dbReference type="Ensembl" id="ENSJHYT00000010400.1">
    <property type="protein sequence ID" value="ENSJHYP00000008560.1"/>
    <property type="gene ID" value="ENSJHYG00000006786.1"/>
</dbReference>
<reference evidence="6" key="2">
    <citation type="submission" date="2025-09" db="UniProtKB">
        <authorList>
            <consortium name="Ensembl"/>
        </authorList>
    </citation>
    <scope>IDENTIFICATION</scope>
</reference>
<dbReference type="AlphaFoldDB" id="A0A8C5ISZ9"/>
<organism evidence="6 7">
    <name type="scientific">Junco hyemalis</name>
    <name type="common">Dark-eyed junco</name>
    <dbReference type="NCBI Taxonomy" id="40217"/>
    <lineage>
        <taxon>Eukaryota</taxon>
        <taxon>Metazoa</taxon>
        <taxon>Chordata</taxon>
        <taxon>Craniata</taxon>
        <taxon>Vertebrata</taxon>
        <taxon>Euteleostomi</taxon>
        <taxon>Archelosauria</taxon>
        <taxon>Archosauria</taxon>
        <taxon>Dinosauria</taxon>
        <taxon>Saurischia</taxon>
        <taxon>Theropoda</taxon>
        <taxon>Coelurosauria</taxon>
        <taxon>Aves</taxon>
        <taxon>Neognathae</taxon>
        <taxon>Neoaves</taxon>
        <taxon>Telluraves</taxon>
        <taxon>Australaves</taxon>
        <taxon>Passeriformes</taxon>
        <taxon>Passerellidae</taxon>
        <taxon>Junco</taxon>
    </lineage>
</organism>
<protein>
    <recommendedName>
        <fullName evidence="5">RING-type domain-containing protein</fullName>
    </recommendedName>
</protein>
<dbReference type="PANTHER" id="PTHR25465">
    <property type="entry name" value="B-BOX DOMAIN CONTAINING"/>
    <property type="match status" value="1"/>
</dbReference>
<keyword evidence="2 4" id="KW-0863">Zinc-finger</keyword>
<evidence type="ECO:0000256" key="3">
    <source>
        <dbReference type="ARBA" id="ARBA00022833"/>
    </source>
</evidence>
<dbReference type="SUPFAM" id="SSF57850">
    <property type="entry name" value="RING/U-box"/>
    <property type="match status" value="1"/>
</dbReference>
<evidence type="ECO:0000259" key="5">
    <source>
        <dbReference type="PROSITE" id="PS50089"/>
    </source>
</evidence>
<dbReference type="GO" id="GO:0008270">
    <property type="term" value="F:zinc ion binding"/>
    <property type="evidence" value="ECO:0007669"/>
    <property type="project" value="UniProtKB-KW"/>
</dbReference>
<proteinExistence type="predicted"/>
<keyword evidence="7" id="KW-1185">Reference proteome</keyword>
<dbReference type="InterPro" id="IPR017907">
    <property type="entry name" value="Znf_RING_CS"/>
</dbReference>
<evidence type="ECO:0000313" key="7">
    <source>
        <dbReference type="Proteomes" id="UP000694408"/>
    </source>
</evidence>
<accession>A0A8C5ISZ9</accession>
<reference evidence="6" key="1">
    <citation type="submission" date="2025-08" db="UniProtKB">
        <authorList>
            <consortium name="Ensembl"/>
        </authorList>
    </citation>
    <scope>IDENTIFICATION</scope>
</reference>
<dbReference type="Proteomes" id="UP000694408">
    <property type="component" value="Unplaced"/>
</dbReference>
<dbReference type="PANTHER" id="PTHR25465:SF31">
    <property type="entry name" value="RING-TYPE DOMAIN-CONTAINING PROTEIN"/>
    <property type="match status" value="1"/>
</dbReference>
<dbReference type="PROSITE" id="PS00518">
    <property type="entry name" value="ZF_RING_1"/>
    <property type="match status" value="1"/>
</dbReference>
<feature type="domain" description="RING-type" evidence="5">
    <location>
        <begin position="54"/>
        <end position="85"/>
    </location>
</feature>
<dbReference type="InterPro" id="IPR001841">
    <property type="entry name" value="Znf_RING"/>
</dbReference>
<dbReference type="InterPro" id="IPR051051">
    <property type="entry name" value="E3_ubiq-ligase_TRIM/RNF"/>
</dbReference>
<evidence type="ECO:0000256" key="4">
    <source>
        <dbReference type="PROSITE-ProRule" id="PRU00175"/>
    </source>
</evidence>
<sequence length="85" mass="9164">MLPQSKGFSHFLSTSFRKQQLSHLVAALGLISALRPGGMAQAKAMAGLKEELTCPICLDIYKEPTSAGCSHSFCKDCIKEGWTSC</sequence>
<keyword evidence="1" id="KW-0479">Metal-binding</keyword>
<dbReference type="Gene3D" id="3.30.40.10">
    <property type="entry name" value="Zinc/RING finger domain, C3HC4 (zinc finger)"/>
    <property type="match status" value="1"/>
</dbReference>